<evidence type="ECO:0000313" key="2">
    <source>
        <dbReference type="EMBL" id="RBP66803.1"/>
    </source>
</evidence>
<name>A0A366IA27_9GAMM</name>
<proteinExistence type="predicted"/>
<feature type="transmembrane region" description="Helical" evidence="1">
    <location>
        <begin position="21"/>
        <end position="43"/>
    </location>
</feature>
<accession>A0A366IA27</accession>
<organism evidence="2 3">
    <name type="scientific">Brenneria salicis ATCC 15712 = DSM 30166</name>
    <dbReference type="NCBI Taxonomy" id="714314"/>
    <lineage>
        <taxon>Bacteria</taxon>
        <taxon>Pseudomonadati</taxon>
        <taxon>Pseudomonadota</taxon>
        <taxon>Gammaproteobacteria</taxon>
        <taxon>Enterobacterales</taxon>
        <taxon>Pectobacteriaceae</taxon>
        <taxon>Brenneria</taxon>
    </lineage>
</organism>
<dbReference type="Proteomes" id="UP000253046">
    <property type="component" value="Unassembled WGS sequence"/>
</dbReference>
<keyword evidence="1" id="KW-0472">Membrane</keyword>
<keyword evidence="1" id="KW-0812">Transmembrane</keyword>
<evidence type="ECO:0000313" key="3">
    <source>
        <dbReference type="Proteomes" id="UP000253046"/>
    </source>
</evidence>
<protein>
    <submittedName>
        <fullName evidence="2">Uncharacterized protein</fullName>
    </submittedName>
</protein>
<reference evidence="2 3" key="1">
    <citation type="submission" date="2018-06" db="EMBL/GenBank/DDBJ databases">
        <title>Genomic Encyclopedia of Type Strains, Phase IV (KMG-IV): sequencing the most valuable type-strain genomes for metagenomic binning, comparative biology and taxonomic classification.</title>
        <authorList>
            <person name="Goeker M."/>
        </authorList>
    </citation>
    <scope>NUCLEOTIDE SEQUENCE [LARGE SCALE GENOMIC DNA]</scope>
    <source>
        <strain evidence="2 3">DSM 30166</strain>
    </source>
</reference>
<gene>
    <name evidence="2" type="ORF">DES54_10211</name>
</gene>
<dbReference type="AlphaFoldDB" id="A0A366IA27"/>
<keyword evidence="1" id="KW-1133">Transmembrane helix</keyword>
<comment type="caution">
    <text evidence="2">The sequence shown here is derived from an EMBL/GenBank/DDBJ whole genome shotgun (WGS) entry which is preliminary data.</text>
</comment>
<dbReference type="EMBL" id="QNRY01000002">
    <property type="protein sequence ID" value="RBP66803.1"/>
    <property type="molecule type" value="Genomic_DNA"/>
</dbReference>
<sequence>MLLAGIWRLARQRSRFFMADLLPVIHAVAVLWVSFSLFTIKFLRQIVYNKLFTTRGKGI</sequence>
<evidence type="ECO:0000256" key="1">
    <source>
        <dbReference type="SAM" id="Phobius"/>
    </source>
</evidence>
<keyword evidence="3" id="KW-1185">Reference proteome</keyword>